<dbReference type="PROSITE" id="PS51918">
    <property type="entry name" value="RADICAL_SAM"/>
    <property type="match status" value="1"/>
</dbReference>
<feature type="domain" description="MTTase N-terminal" evidence="16">
    <location>
        <begin position="1"/>
        <end position="113"/>
    </location>
</feature>
<dbReference type="PROSITE" id="PS01278">
    <property type="entry name" value="MTTASE_RADICAL"/>
    <property type="match status" value="1"/>
</dbReference>
<dbReference type="FunFam" id="3.80.30.20:FF:000001">
    <property type="entry name" value="tRNA-2-methylthio-N(6)-dimethylallyladenosine synthase 2"/>
    <property type="match status" value="1"/>
</dbReference>
<comment type="caution">
    <text evidence="18">The sequence shown here is derived from an EMBL/GenBank/DDBJ whole genome shotgun (WGS) entry which is preliminary data.</text>
</comment>
<evidence type="ECO:0000256" key="12">
    <source>
        <dbReference type="ARBA" id="ARBA00031213"/>
    </source>
</evidence>
<evidence type="ECO:0000256" key="7">
    <source>
        <dbReference type="ARBA" id="ARBA00022691"/>
    </source>
</evidence>
<reference evidence="18" key="1">
    <citation type="submission" date="2020-07" db="EMBL/GenBank/DDBJ databases">
        <title>Huge and variable diversity of episymbiotic CPR bacteria and DPANN archaea in groundwater ecosystems.</title>
        <authorList>
            <person name="He C.Y."/>
            <person name="Keren R."/>
            <person name="Whittaker M."/>
            <person name="Farag I.F."/>
            <person name="Doudna J."/>
            <person name="Cate J.H.D."/>
            <person name="Banfield J.F."/>
        </authorList>
    </citation>
    <scope>NUCLEOTIDE SEQUENCE</scope>
    <source>
        <strain evidence="18">NC_groundwater_672_Ag_B-0.1um_62_36</strain>
    </source>
</reference>
<evidence type="ECO:0000256" key="2">
    <source>
        <dbReference type="ARBA" id="ARBA00002399"/>
    </source>
</evidence>
<dbReference type="SFLD" id="SFLDG01082">
    <property type="entry name" value="B12-binding_domain_containing"/>
    <property type="match status" value="1"/>
</dbReference>
<keyword evidence="4" id="KW-0004">4Fe-4S</keyword>
<evidence type="ECO:0000256" key="13">
    <source>
        <dbReference type="ARBA" id="ARBA00051661"/>
    </source>
</evidence>
<dbReference type="NCBIfam" id="TIGR00089">
    <property type="entry name" value="MiaB/RimO family radical SAM methylthiotransferase"/>
    <property type="match status" value="1"/>
</dbReference>
<dbReference type="InterPro" id="IPR006638">
    <property type="entry name" value="Elp3/MiaA/NifB-like_rSAM"/>
</dbReference>
<proteinExistence type="inferred from homology"/>
<evidence type="ECO:0000256" key="5">
    <source>
        <dbReference type="ARBA" id="ARBA00022490"/>
    </source>
</evidence>
<keyword evidence="8" id="KW-0819">tRNA processing</keyword>
<dbReference type="SFLD" id="SFLDG01061">
    <property type="entry name" value="methylthiotransferase"/>
    <property type="match status" value="1"/>
</dbReference>
<keyword evidence="11" id="KW-0411">Iron-sulfur</keyword>
<evidence type="ECO:0000259" key="17">
    <source>
        <dbReference type="PROSITE" id="PS51918"/>
    </source>
</evidence>
<evidence type="ECO:0000256" key="15">
    <source>
        <dbReference type="ARBA" id="ARBA00069898"/>
    </source>
</evidence>
<dbReference type="InterPro" id="IPR020612">
    <property type="entry name" value="Methylthiotransferase_CS"/>
</dbReference>
<dbReference type="Pfam" id="PF04055">
    <property type="entry name" value="Radical_SAM"/>
    <property type="match status" value="1"/>
</dbReference>
<evidence type="ECO:0000256" key="14">
    <source>
        <dbReference type="ARBA" id="ARBA00061574"/>
    </source>
</evidence>
<sequence>MKVAFATLGCKLNQFETQVMRELLEKENHEVIPFPEVADLYVINTCTVTGKSDYRSRQAIRRAIQANPQATIVAVGCYAQVNPQEIARLEGVDLILGNQEKFQLPALLDALRGKDGPQIHVAGLHRPATLASPAVGSFAGYTRAFVKVQDGCDASCAFCLVSKARGPNRSERPELVWEQVGRLAEAGYQEVVLTGVHLGSYGADLGEGISLAGLLRHLRRMDRLQKIRLSSIEPREFTEELIEEIATHPKICRHLHIPLQSGDPEILRLMRRNYDPAYYGDLIQRLKVRMPDLGLGADVIVGFPGEEESHFQHTYALIEGLPLTYLHVFRFSPRPGTIAATLPKQVPGEVKRERSQRLTSLGRRKSLEFKWAQLGKVVEVLIETTPDRETGSPKGITENYLKVLLPQMDPARADGYKRVKLVQLSGDKILGEEGL</sequence>
<keyword evidence="5" id="KW-0963">Cytoplasm</keyword>
<dbReference type="EC" id="2.8.4.5" evidence="3"/>
<dbReference type="InterPro" id="IPR038135">
    <property type="entry name" value="Methylthiotransferase_N_sf"/>
</dbReference>
<gene>
    <name evidence="18" type="primary">mtaB</name>
    <name evidence="18" type="ORF">HYY20_09655</name>
</gene>
<dbReference type="GO" id="GO:0051539">
    <property type="term" value="F:4 iron, 4 sulfur cluster binding"/>
    <property type="evidence" value="ECO:0007669"/>
    <property type="project" value="UniProtKB-KW"/>
</dbReference>
<comment type="function">
    <text evidence="2">Catalyzes the methylthiolation of N6-threonylcarbamoyladenosine (t(6)A), leading to the formation of 2-methylthio-N6-threonylcarbamoyladenosine (ms(2)t(6)A) at position 37 in tRNAs that read codons beginning with adenine.</text>
</comment>
<dbReference type="Proteomes" id="UP000769766">
    <property type="component" value="Unassembled WGS sequence"/>
</dbReference>
<evidence type="ECO:0000256" key="4">
    <source>
        <dbReference type="ARBA" id="ARBA00022485"/>
    </source>
</evidence>
<keyword evidence="10" id="KW-0408">Iron</keyword>
<dbReference type="PANTHER" id="PTHR43020">
    <property type="entry name" value="CDK5 REGULATORY SUBUNIT-ASSOCIATED PROTEIN 1"/>
    <property type="match status" value="1"/>
</dbReference>
<dbReference type="AlphaFoldDB" id="A0A932CPI1"/>
<keyword evidence="6" id="KW-0808">Transferase</keyword>
<comment type="similarity">
    <text evidence="14">Belongs to the methylthiotransferase family. MtaB subfamily.</text>
</comment>
<dbReference type="PANTHER" id="PTHR43020:SF2">
    <property type="entry name" value="MITOCHONDRIAL TRNA METHYLTHIOTRANSFERASE CDK5RAP1"/>
    <property type="match status" value="1"/>
</dbReference>
<dbReference type="InterPro" id="IPR007197">
    <property type="entry name" value="rSAM"/>
</dbReference>
<dbReference type="Pfam" id="PF00919">
    <property type="entry name" value="UPF0004"/>
    <property type="match status" value="1"/>
</dbReference>
<comment type="catalytic activity">
    <reaction evidence="13">
        <text>N(6)-L-threonylcarbamoyladenosine(37) in tRNA + (sulfur carrier)-SH + AH2 + 2 S-adenosyl-L-methionine = 2-methylsulfanyl-N(6)-L-threonylcarbamoyladenosine(37) in tRNA + (sulfur carrier)-H + 5'-deoxyadenosine + L-methionine + A + S-adenosyl-L-homocysteine + 2 H(+)</text>
        <dbReference type="Rhea" id="RHEA:37075"/>
        <dbReference type="Rhea" id="RHEA-COMP:10163"/>
        <dbReference type="Rhea" id="RHEA-COMP:11092"/>
        <dbReference type="Rhea" id="RHEA-COMP:14737"/>
        <dbReference type="Rhea" id="RHEA-COMP:14739"/>
        <dbReference type="ChEBI" id="CHEBI:13193"/>
        <dbReference type="ChEBI" id="CHEBI:15378"/>
        <dbReference type="ChEBI" id="CHEBI:17319"/>
        <dbReference type="ChEBI" id="CHEBI:17499"/>
        <dbReference type="ChEBI" id="CHEBI:29917"/>
        <dbReference type="ChEBI" id="CHEBI:57844"/>
        <dbReference type="ChEBI" id="CHEBI:57856"/>
        <dbReference type="ChEBI" id="CHEBI:59789"/>
        <dbReference type="ChEBI" id="CHEBI:64428"/>
        <dbReference type="ChEBI" id="CHEBI:74418"/>
        <dbReference type="ChEBI" id="CHEBI:74420"/>
        <dbReference type="EC" id="2.8.4.5"/>
    </reaction>
</comment>
<comment type="cofactor">
    <cofactor evidence="1">
        <name>[4Fe-4S] cluster</name>
        <dbReference type="ChEBI" id="CHEBI:49883"/>
    </cofactor>
</comment>
<organism evidence="18 19">
    <name type="scientific">Tectimicrobiota bacterium</name>
    <dbReference type="NCBI Taxonomy" id="2528274"/>
    <lineage>
        <taxon>Bacteria</taxon>
        <taxon>Pseudomonadati</taxon>
        <taxon>Nitrospinota/Tectimicrobiota group</taxon>
        <taxon>Candidatus Tectimicrobiota</taxon>
    </lineage>
</organism>
<evidence type="ECO:0000313" key="19">
    <source>
        <dbReference type="Proteomes" id="UP000769766"/>
    </source>
</evidence>
<dbReference type="GO" id="GO:0035598">
    <property type="term" value="F:tRNA (N(6)-L-threonylcarbamoyladenosine(37)-C(2))-methylthiotransferase activity"/>
    <property type="evidence" value="ECO:0007669"/>
    <property type="project" value="UniProtKB-EC"/>
</dbReference>
<dbReference type="InterPro" id="IPR013848">
    <property type="entry name" value="Methylthiotransferase_N"/>
</dbReference>
<evidence type="ECO:0000256" key="1">
    <source>
        <dbReference type="ARBA" id="ARBA00001966"/>
    </source>
</evidence>
<name>A0A932CPI1_UNCTE</name>
<keyword evidence="7" id="KW-0949">S-adenosyl-L-methionine</keyword>
<evidence type="ECO:0000313" key="18">
    <source>
        <dbReference type="EMBL" id="MBI2877133.1"/>
    </source>
</evidence>
<dbReference type="GO" id="GO:0005829">
    <property type="term" value="C:cytosol"/>
    <property type="evidence" value="ECO:0007669"/>
    <property type="project" value="TreeGrafter"/>
</dbReference>
<dbReference type="GO" id="GO:0046872">
    <property type="term" value="F:metal ion binding"/>
    <property type="evidence" value="ECO:0007669"/>
    <property type="project" value="UniProtKB-KW"/>
</dbReference>
<dbReference type="SMART" id="SM00729">
    <property type="entry name" value="Elp3"/>
    <property type="match status" value="1"/>
</dbReference>
<evidence type="ECO:0000256" key="6">
    <source>
        <dbReference type="ARBA" id="ARBA00022679"/>
    </source>
</evidence>
<dbReference type="InterPro" id="IPR058240">
    <property type="entry name" value="rSAM_sf"/>
</dbReference>
<dbReference type="SUPFAM" id="SSF102114">
    <property type="entry name" value="Radical SAM enzymes"/>
    <property type="match status" value="1"/>
</dbReference>
<dbReference type="Gene3D" id="3.40.50.12160">
    <property type="entry name" value="Methylthiotransferase, N-terminal domain"/>
    <property type="match status" value="1"/>
</dbReference>
<dbReference type="EMBL" id="JACPRF010000289">
    <property type="protein sequence ID" value="MBI2877133.1"/>
    <property type="molecule type" value="Genomic_DNA"/>
</dbReference>
<feature type="domain" description="Radical SAM core" evidence="17">
    <location>
        <begin position="138"/>
        <end position="368"/>
    </location>
</feature>
<dbReference type="SFLD" id="SFLDS00029">
    <property type="entry name" value="Radical_SAM"/>
    <property type="match status" value="1"/>
</dbReference>
<evidence type="ECO:0000256" key="8">
    <source>
        <dbReference type="ARBA" id="ARBA00022694"/>
    </source>
</evidence>
<dbReference type="InterPro" id="IPR006467">
    <property type="entry name" value="MiaB-like_bact"/>
</dbReference>
<evidence type="ECO:0000259" key="16">
    <source>
        <dbReference type="PROSITE" id="PS51449"/>
    </source>
</evidence>
<evidence type="ECO:0000256" key="3">
    <source>
        <dbReference type="ARBA" id="ARBA00013273"/>
    </source>
</evidence>
<dbReference type="GO" id="GO:0035597">
    <property type="term" value="F:tRNA-2-methylthio-N(6)-dimethylallyladenosine(37) synthase activity"/>
    <property type="evidence" value="ECO:0007669"/>
    <property type="project" value="TreeGrafter"/>
</dbReference>
<dbReference type="PROSITE" id="PS51449">
    <property type="entry name" value="MTTASE_N"/>
    <property type="match status" value="1"/>
</dbReference>
<evidence type="ECO:0000256" key="11">
    <source>
        <dbReference type="ARBA" id="ARBA00023014"/>
    </source>
</evidence>
<dbReference type="FunFam" id="3.40.50.12160:FF:000004">
    <property type="entry name" value="Threonylcarbamoyladenosine tRNA methylthiotransferase MtaB"/>
    <property type="match status" value="1"/>
</dbReference>
<dbReference type="NCBIfam" id="TIGR01579">
    <property type="entry name" value="MiaB-like-C"/>
    <property type="match status" value="1"/>
</dbReference>
<dbReference type="InterPro" id="IPR023404">
    <property type="entry name" value="rSAM_horseshoe"/>
</dbReference>
<dbReference type="InterPro" id="IPR005839">
    <property type="entry name" value="Methylthiotransferase"/>
</dbReference>
<dbReference type="Gene3D" id="3.80.30.20">
    <property type="entry name" value="tm_1862 like domain"/>
    <property type="match status" value="1"/>
</dbReference>
<keyword evidence="9" id="KW-0479">Metal-binding</keyword>
<evidence type="ECO:0000256" key="10">
    <source>
        <dbReference type="ARBA" id="ARBA00023004"/>
    </source>
</evidence>
<dbReference type="CDD" id="cd01335">
    <property type="entry name" value="Radical_SAM"/>
    <property type="match status" value="1"/>
</dbReference>
<protein>
    <recommendedName>
        <fullName evidence="15">Threonylcarbamoyladenosine tRNA methylthiotransferase MtaB</fullName>
        <ecNumber evidence="3">2.8.4.5</ecNumber>
    </recommendedName>
    <alternativeName>
        <fullName evidence="12">tRNA-t(6)A37 methylthiotransferase</fullName>
    </alternativeName>
</protein>
<evidence type="ECO:0000256" key="9">
    <source>
        <dbReference type="ARBA" id="ARBA00022723"/>
    </source>
</evidence>
<accession>A0A932CPI1</accession>